<keyword evidence="2" id="KW-0805">Transcription regulation</keyword>
<sequence>MTSTLVNGNAYTAAHIVQSPDTLTDERSGSTQGDNMAKQASSSGVSAMNGQSAGAQASSGSNHAQGPLPNHSGQPGPSNRDAQGGLHTNRTASLSPTTSTFANAHAKSETIDLVTSPIDRKDHLPSDRRHSNASSLRSPQIATVTADLGEVLATPRMMKATASLSGQNANDSWSASSQRDPARVPMNAVHDLKTDEEEDLAGRQQFEWHGEGTLNAYIYDYLRRRNFANAAQAFAQDARVDPNQAVPIDSPQGLLFEWWTVFWDIFMARTGLAGSPAANMYVQAQQARQQQQQMARQQQAQAAPNMPFANASPASTPFAGQQPMPAQGQAVQPSLPPQQNGMALPPGMYTPAQRQQMQAAAAQQQQQQQYQQAQAVTMARMRAQHMAMAQRQAQEAQQRDQQRMQQPQQPTRNGPAAAQMPTPQSVSQQRPGLMPPPSGPVSQLNLAAGQQAQGARQGIHPTLEQSMVECGFGGQSFDRLAPYDRMMVTNHAHRLTAHAQHQQTYMNQQQAAMNAQRLGQTPIYQQPNLLPQNMSGQPFAPQMQMNRSNPLPGAPSPQAGSPYAGAMMPPNGPRAVTPGAGAGKKAPAKRGSTMEVKPNQSPKGRKRAKPSSESGRSEKGIERPDGSAATPGASSDIAMTPGSSHIQASPHQTSPASLQATLPQHGRMSMPDHRKALDTLSVGVNASSRMIEERGQGINMGDSHAVAARKEAISHAQQLIRDQIDSYGNPSPATDDMRQGQDDQLSSDPQLAIYQQQQMQLQRQMEDVQQQSGAAQQHAAQISRGFPNDHASQVGDANGPAIPRLPAEYDRFQSMSTGQHNTQQQQQQRSAWDGQYSGFEGVDLPQTQGGQDPSTNMGAANLDDGTFDFQQFINEDGLTGTAFDH</sequence>
<evidence type="ECO:0000256" key="1">
    <source>
        <dbReference type="ARBA" id="ARBA00004123"/>
    </source>
</evidence>
<evidence type="ECO:0000256" key="5">
    <source>
        <dbReference type="SAM" id="MobiDB-lite"/>
    </source>
</evidence>
<feature type="region of interest" description="Disordered" evidence="5">
    <location>
        <begin position="289"/>
        <end position="361"/>
    </location>
</feature>
<dbReference type="GO" id="GO:0005634">
    <property type="term" value="C:nucleus"/>
    <property type="evidence" value="ECO:0007669"/>
    <property type="project" value="UniProtKB-SubCell"/>
</dbReference>
<feature type="compositionally biased region" description="Low complexity" evidence="5">
    <location>
        <begin position="447"/>
        <end position="457"/>
    </location>
</feature>
<feature type="region of interest" description="Disordered" evidence="5">
    <location>
        <begin position="815"/>
        <end position="860"/>
    </location>
</feature>
<feature type="region of interest" description="Disordered" evidence="5">
    <location>
        <begin position="532"/>
        <end position="657"/>
    </location>
</feature>
<evidence type="ECO:0000256" key="2">
    <source>
        <dbReference type="ARBA" id="ARBA00023015"/>
    </source>
</evidence>
<feature type="compositionally biased region" description="Low complexity" evidence="5">
    <location>
        <begin position="381"/>
        <end position="396"/>
    </location>
</feature>
<organism evidence="6 7">
    <name type="scientific">Mixia osmundae (strain CBS 9802 / IAM 14324 / JCM 22182 / KY 12970)</name>
    <dbReference type="NCBI Taxonomy" id="764103"/>
    <lineage>
        <taxon>Eukaryota</taxon>
        <taxon>Fungi</taxon>
        <taxon>Dikarya</taxon>
        <taxon>Basidiomycota</taxon>
        <taxon>Pucciniomycotina</taxon>
        <taxon>Mixiomycetes</taxon>
        <taxon>Mixiales</taxon>
        <taxon>Mixiaceae</taxon>
        <taxon>Mixia</taxon>
    </lineage>
</organism>
<protein>
    <submittedName>
        <fullName evidence="6">Uncharacterized protein</fullName>
    </submittedName>
</protein>
<feature type="compositionally biased region" description="Low complexity" evidence="5">
    <location>
        <begin position="46"/>
        <end position="66"/>
    </location>
</feature>
<feature type="compositionally biased region" description="Polar residues" evidence="5">
    <location>
        <begin position="163"/>
        <end position="179"/>
    </location>
</feature>
<dbReference type="InterPro" id="IPR006594">
    <property type="entry name" value="LisH"/>
</dbReference>
<feature type="region of interest" description="Disordered" evidence="5">
    <location>
        <begin position="163"/>
        <end position="183"/>
    </location>
</feature>
<dbReference type="Pfam" id="PF08513">
    <property type="entry name" value="LisH"/>
    <property type="match status" value="1"/>
</dbReference>
<feature type="compositionally biased region" description="Polar residues" evidence="5">
    <location>
        <begin position="845"/>
        <end position="858"/>
    </location>
</feature>
<dbReference type="Proteomes" id="UP000009131">
    <property type="component" value="Unassembled WGS sequence"/>
</dbReference>
<feature type="compositionally biased region" description="Polar residues" evidence="5">
    <location>
        <begin position="641"/>
        <end position="657"/>
    </location>
</feature>
<evidence type="ECO:0000313" key="7">
    <source>
        <dbReference type="Proteomes" id="UP000009131"/>
    </source>
</evidence>
<feature type="compositionally biased region" description="Low complexity" evidence="5">
    <location>
        <begin position="352"/>
        <end position="361"/>
    </location>
</feature>
<evidence type="ECO:0000313" key="6">
    <source>
        <dbReference type="EMBL" id="GAA99294.1"/>
    </source>
</evidence>
<proteinExistence type="predicted"/>
<feature type="compositionally biased region" description="Polar residues" evidence="5">
    <location>
        <begin position="132"/>
        <end position="141"/>
    </location>
</feature>
<dbReference type="EMBL" id="BABT02000220">
    <property type="protein sequence ID" value="GAA99294.1"/>
    <property type="molecule type" value="Genomic_DNA"/>
</dbReference>
<feature type="compositionally biased region" description="Basic and acidic residues" evidence="5">
    <location>
        <begin position="118"/>
        <end position="130"/>
    </location>
</feature>
<feature type="compositionally biased region" description="Low complexity" evidence="5">
    <location>
        <begin position="319"/>
        <end position="333"/>
    </location>
</feature>
<feature type="region of interest" description="Disordered" evidence="5">
    <location>
        <begin position="381"/>
        <end position="457"/>
    </location>
</feature>
<gene>
    <name evidence="6" type="primary">Mo05989</name>
    <name evidence="6" type="ORF">E5Q_05989</name>
</gene>
<name>G7E9H5_MIXOS</name>
<comment type="subcellular location">
    <subcellularLocation>
        <location evidence="1">Nucleus</location>
    </subcellularLocation>
</comment>
<dbReference type="PANTHER" id="PTHR45093:SF2">
    <property type="entry name" value="LISH DOMAIN-CONTAINING PROTEIN"/>
    <property type="match status" value="1"/>
</dbReference>
<dbReference type="AlphaFoldDB" id="G7E9H5"/>
<dbReference type="PROSITE" id="PS50896">
    <property type="entry name" value="LISH"/>
    <property type="match status" value="1"/>
</dbReference>
<evidence type="ECO:0000256" key="4">
    <source>
        <dbReference type="ARBA" id="ARBA00023242"/>
    </source>
</evidence>
<feature type="compositionally biased region" description="Low complexity" evidence="5">
    <location>
        <begin position="289"/>
        <end position="303"/>
    </location>
</feature>
<accession>G7E9H5</accession>
<dbReference type="STRING" id="764103.G7E9H5"/>
<feature type="compositionally biased region" description="Basic and acidic residues" evidence="5">
    <location>
        <begin position="615"/>
        <end position="625"/>
    </location>
</feature>
<keyword evidence="3" id="KW-0804">Transcription</keyword>
<feature type="region of interest" description="Disordered" evidence="5">
    <location>
        <begin position="17"/>
        <end position="141"/>
    </location>
</feature>
<evidence type="ECO:0000256" key="3">
    <source>
        <dbReference type="ARBA" id="ARBA00023163"/>
    </source>
</evidence>
<comment type="caution">
    <text evidence="6">The sequence shown here is derived from an EMBL/GenBank/DDBJ whole genome shotgun (WGS) entry which is preliminary data.</text>
</comment>
<keyword evidence="7" id="KW-1185">Reference proteome</keyword>
<feature type="compositionally biased region" description="Polar residues" evidence="5">
    <location>
        <begin position="421"/>
        <end position="430"/>
    </location>
</feature>
<dbReference type="HOGENOM" id="CLU_325993_0_0_1"/>
<feature type="compositionally biased region" description="Polar residues" evidence="5">
    <location>
        <begin position="71"/>
        <end position="102"/>
    </location>
</feature>
<dbReference type="eggNOG" id="KOG0266">
    <property type="taxonomic scope" value="Eukaryota"/>
</dbReference>
<keyword evidence="4" id="KW-0539">Nucleus</keyword>
<reference evidence="6 7" key="2">
    <citation type="journal article" date="2012" name="Open Biol.">
        <title>Characteristics of nucleosomes and linker DNA regions on the genome of the basidiomycete Mixia osmundae revealed by mono- and dinucleosome mapping.</title>
        <authorList>
            <person name="Nishida H."/>
            <person name="Kondo S."/>
            <person name="Matsumoto T."/>
            <person name="Suzuki Y."/>
            <person name="Yoshikawa H."/>
            <person name="Taylor T.D."/>
            <person name="Sugiyama J."/>
        </authorList>
    </citation>
    <scope>NUCLEOTIDE SEQUENCE [LARGE SCALE GENOMIC DNA]</scope>
    <source>
        <strain evidence="7">CBS 9802 / IAM 14324 / JCM 22182 / KY 12970</strain>
    </source>
</reference>
<dbReference type="InParanoid" id="G7E9H5"/>
<feature type="region of interest" description="Disordered" evidence="5">
    <location>
        <begin position="725"/>
        <end position="746"/>
    </location>
</feature>
<feature type="compositionally biased region" description="Polar residues" evidence="5">
    <location>
        <begin position="29"/>
        <end position="45"/>
    </location>
</feature>
<reference evidence="6 7" key="1">
    <citation type="journal article" date="2011" name="J. Gen. Appl. Microbiol.">
        <title>Draft genome sequencing of the enigmatic basidiomycete Mixia osmundae.</title>
        <authorList>
            <person name="Nishida H."/>
            <person name="Nagatsuka Y."/>
            <person name="Sugiyama J."/>
        </authorList>
    </citation>
    <scope>NUCLEOTIDE SEQUENCE [LARGE SCALE GENOMIC DNA]</scope>
    <source>
        <strain evidence="7">CBS 9802 / IAM 14324 / JCM 22182 / KY 12970</strain>
    </source>
</reference>
<dbReference type="OrthoDB" id="5600002at2759"/>
<dbReference type="PANTHER" id="PTHR45093">
    <property type="entry name" value="TRANSCRIPTION ACTIVATOR MSS11"/>
    <property type="match status" value="1"/>
</dbReference>